<dbReference type="SMART" id="SM00708">
    <property type="entry name" value="PhBP"/>
    <property type="match status" value="1"/>
</dbReference>
<dbReference type="PANTHER" id="PTHR11857">
    <property type="entry name" value="ODORANT BINDING PROTEIN-RELATED"/>
    <property type="match status" value="1"/>
</dbReference>
<evidence type="ECO:0000256" key="5">
    <source>
        <dbReference type="SAM" id="SignalP"/>
    </source>
</evidence>
<evidence type="ECO:0000256" key="3">
    <source>
        <dbReference type="ARBA" id="ARBA00022525"/>
    </source>
</evidence>
<dbReference type="KEGG" id="aag:5575340"/>
<dbReference type="InterPro" id="IPR006170">
    <property type="entry name" value="PBP/GOBP"/>
</dbReference>
<accession>Q17HN7</accession>
<comment type="subcellular location">
    <subcellularLocation>
        <location evidence="1">Secreted</location>
    </subcellularLocation>
</comment>
<evidence type="ECO:0000313" key="6">
    <source>
        <dbReference type="EMBL" id="EAT46203.1"/>
    </source>
</evidence>
<evidence type="ECO:0000256" key="4">
    <source>
        <dbReference type="ARBA" id="ARBA00022729"/>
    </source>
</evidence>
<dbReference type="Pfam" id="PF01395">
    <property type="entry name" value="PBP_GOBP"/>
    <property type="match status" value="1"/>
</dbReference>
<reference evidence="6" key="1">
    <citation type="submission" date="2005-10" db="EMBL/GenBank/DDBJ databases">
        <authorList>
            <person name="Loftus B.J."/>
            <person name="Nene V.M."/>
            <person name="Hannick L.I."/>
            <person name="Bidwell S."/>
            <person name="Haas B."/>
            <person name="Amedeo P."/>
            <person name="Orvis J."/>
            <person name="Wortman J.R."/>
            <person name="White O.R."/>
            <person name="Salzberg S."/>
            <person name="Shumway M."/>
            <person name="Koo H."/>
            <person name="Zhao Y."/>
            <person name="Holmes M."/>
            <person name="Miller J."/>
            <person name="Schatz M."/>
            <person name="Pop M."/>
            <person name="Pai G."/>
            <person name="Utterback T."/>
            <person name="Rogers Y.-H."/>
            <person name="Kravitz S."/>
            <person name="Fraser C.M."/>
        </authorList>
    </citation>
    <scope>NUCLEOTIDE SEQUENCE</scope>
    <source>
        <strain evidence="6">Liverpool</strain>
    </source>
</reference>
<dbReference type="Gene3D" id="1.10.238.20">
    <property type="entry name" value="Pheromone/general odorant binding protein domain"/>
    <property type="match status" value="1"/>
</dbReference>
<evidence type="ECO:0000256" key="2">
    <source>
        <dbReference type="ARBA" id="ARBA00008098"/>
    </source>
</evidence>
<dbReference type="PANTHER" id="PTHR11857:SF43">
    <property type="entry name" value="GEO07291P1-RELATED"/>
    <property type="match status" value="1"/>
</dbReference>
<evidence type="ECO:0000313" key="7">
    <source>
        <dbReference type="Proteomes" id="UP000682892"/>
    </source>
</evidence>
<dbReference type="GO" id="GO:0005549">
    <property type="term" value="F:odorant binding"/>
    <property type="evidence" value="ECO:0007669"/>
    <property type="project" value="InterPro"/>
</dbReference>
<dbReference type="VEuPathDB" id="VectorBase:AAEL002626"/>
<dbReference type="HOGENOM" id="CLU_1403493_0_0_1"/>
<keyword evidence="3" id="KW-0964">Secreted</keyword>
<sequence>MKHSGAIACCLLIAIVAVNAWPSYKRAEVRAHVRNCVKKTGIPGKNALKVLKGNFNDDSSEVKKFMKCMFQEVGFINEKDELLDNLLIAKIKENLEEDEADELIEKCSIVGDDINDTAFQIYKCYYENHDLPPDMLVR</sequence>
<dbReference type="AlphaFoldDB" id="Q17HN7"/>
<dbReference type="PhylomeDB" id="Q17HN7"/>
<proteinExistence type="inferred from homology"/>
<dbReference type="FunFam" id="1.10.238.20:FF:000001">
    <property type="entry name" value="General odorant-binding protein lush"/>
    <property type="match status" value="1"/>
</dbReference>
<dbReference type="GO" id="GO:0007608">
    <property type="term" value="P:sensory perception of smell"/>
    <property type="evidence" value="ECO:0007669"/>
    <property type="project" value="TreeGrafter"/>
</dbReference>
<gene>
    <name evidence="6" type="ORF">AaeL_AAEL002626</name>
</gene>
<reference evidence="6" key="2">
    <citation type="journal article" date="2007" name="Science">
        <title>Genome sequence of Aedes aegypti, a major arbovirus vector.</title>
        <authorList>
            <person name="Nene V."/>
            <person name="Wortman J.R."/>
            <person name="Lawson D."/>
            <person name="Haas B."/>
            <person name="Kodira C."/>
            <person name="Tu Z.J."/>
            <person name="Loftus B."/>
            <person name="Xi Z."/>
            <person name="Megy K."/>
            <person name="Grabherr M."/>
            <person name="Ren Q."/>
            <person name="Zdobnov E.M."/>
            <person name="Lobo N.F."/>
            <person name="Campbell K.S."/>
            <person name="Brown S.E."/>
            <person name="Bonaldo M.F."/>
            <person name="Zhu J."/>
            <person name="Sinkins S.P."/>
            <person name="Hogenkamp D.G."/>
            <person name="Amedeo P."/>
            <person name="Arensburger P."/>
            <person name="Atkinson P.W."/>
            <person name="Bidwell S."/>
            <person name="Biedler J."/>
            <person name="Birney E."/>
            <person name="Bruggner R.V."/>
            <person name="Costas J."/>
            <person name="Coy M.R."/>
            <person name="Crabtree J."/>
            <person name="Crawford M."/>
            <person name="Debruyn B."/>
            <person name="Decaprio D."/>
            <person name="Eiglmeier K."/>
            <person name="Eisenstadt E."/>
            <person name="El-Dorry H."/>
            <person name="Gelbart W.M."/>
            <person name="Gomes S.L."/>
            <person name="Hammond M."/>
            <person name="Hannick L.I."/>
            <person name="Hogan J.R."/>
            <person name="Holmes M.H."/>
            <person name="Jaffe D."/>
            <person name="Johnston J.S."/>
            <person name="Kennedy R.C."/>
            <person name="Koo H."/>
            <person name="Kravitz S."/>
            <person name="Kriventseva E.V."/>
            <person name="Kulp D."/>
            <person name="Labutti K."/>
            <person name="Lee E."/>
            <person name="Li S."/>
            <person name="Lovin D.D."/>
            <person name="Mao C."/>
            <person name="Mauceli E."/>
            <person name="Menck C.F."/>
            <person name="Miller J.R."/>
            <person name="Montgomery P."/>
            <person name="Mori A."/>
            <person name="Nascimento A.L."/>
            <person name="Naveira H.F."/>
            <person name="Nusbaum C."/>
            <person name="O'leary S."/>
            <person name="Orvis J."/>
            <person name="Pertea M."/>
            <person name="Quesneville H."/>
            <person name="Reidenbach K.R."/>
            <person name="Rogers Y.H."/>
            <person name="Roth C.W."/>
            <person name="Schneider J.R."/>
            <person name="Schatz M."/>
            <person name="Shumway M."/>
            <person name="Stanke M."/>
            <person name="Stinson E.O."/>
            <person name="Tubio J.M."/>
            <person name="Vanzee J.P."/>
            <person name="Verjovski-Almeida S."/>
            <person name="Werner D."/>
            <person name="White O."/>
            <person name="Wyder S."/>
            <person name="Zeng Q."/>
            <person name="Zhao Q."/>
            <person name="Zhao Y."/>
            <person name="Hill C.A."/>
            <person name="Raikhel A.S."/>
            <person name="Soares M.B."/>
            <person name="Knudson D.L."/>
            <person name="Lee N.H."/>
            <person name="Galagan J."/>
            <person name="Salzberg S.L."/>
            <person name="Paulsen I.T."/>
            <person name="Dimopoulos G."/>
            <person name="Collins F.H."/>
            <person name="Birren B."/>
            <person name="Fraser-Liggett C.M."/>
            <person name="Severson D.W."/>
        </authorList>
    </citation>
    <scope>NUCLEOTIDE SEQUENCE [LARGE SCALE GENOMIC DNA]</scope>
    <source>
        <strain evidence="6">Liverpool</strain>
    </source>
</reference>
<dbReference type="SUPFAM" id="SSF47565">
    <property type="entry name" value="Insect pheromone/odorant-binding proteins"/>
    <property type="match status" value="1"/>
</dbReference>
<name>Q17HN7_AEDAE</name>
<dbReference type="Proteomes" id="UP000682892">
    <property type="component" value="Unassembled WGS sequence"/>
</dbReference>
<protein>
    <submittedName>
        <fullName evidence="6">AAEL002626-PA</fullName>
    </submittedName>
</protein>
<feature type="chain" id="PRO_5004186487" evidence="5">
    <location>
        <begin position="21"/>
        <end position="138"/>
    </location>
</feature>
<dbReference type="CDD" id="cd23992">
    <property type="entry name" value="PBP_GOBP"/>
    <property type="match status" value="1"/>
</dbReference>
<dbReference type="InterPro" id="IPR036728">
    <property type="entry name" value="PBP_GOBP_sf"/>
</dbReference>
<dbReference type="eggNOG" id="ENOG502TD5K">
    <property type="taxonomic scope" value="Eukaryota"/>
</dbReference>
<comment type="similarity">
    <text evidence="2">Belongs to the PBP/GOBP family.</text>
</comment>
<dbReference type="OMA" id="HQNAREC"/>
<dbReference type="PaxDb" id="7159-AAEL002626-PA"/>
<dbReference type="GO" id="GO:0005615">
    <property type="term" value="C:extracellular space"/>
    <property type="evidence" value="ECO:0007669"/>
    <property type="project" value="TreeGrafter"/>
</dbReference>
<dbReference type="EMBL" id="CH477246">
    <property type="protein sequence ID" value="EAT46203.1"/>
    <property type="molecule type" value="Genomic_DNA"/>
</dbReference>
<reference evidence="6" key="3">
    <citation type="submission" date="2012-09" db="EMBL/GenBank/DDBJ databases">
        <authorList>
            <consortium name="VectorBase"/>
        </authorList>
    </citation>
    <scope>NUCLEOTIDE SEQUENCE</scope>
    <source>
        <strain evidence="6">Liverpool</strain>
    </source>
</reference>
<organism evidence="6 7">
    <name type="scientific">Aedes aegypti</name>
    <name type="common">Yellowfever mosquito</name>
    <name type="synonym">Culex aegypti</name>
    <dbReference type="NCBI Taxonomy" id="7159"/>
    <lineage>
        <taxon>Eukaryota</taxon>
        <taxon>Metazoa</taxon>
        <taxon>Ecdysozoa</taxon>
        <taxon>Arthropoda</taxon>
        <taxon>Hexapoda</taxon>
        <taxon>Insecta</taxon>
        <taxon>Pterygota</taxon>
        <taxon>Neoptera</taxon>
        <taxon>Endopterygota</taxon>
        <taxon>Diptera</taxon>
        <taxon>Nematocera</taxon>
        <taxon>Culicoidea</taxon>
        <taxon>Culicidae</taxon>
        <taxon>Culicinae</taxon>
        <taxon>Aedini</taxon>
        <taxon>Aedes</taxon>
        <taxon>Stegomyia</taxon>
    </lineage>
</organism>
<feature type="signal peptide" evidence="5">
    <location>
        <begin position="1"/>
        <end position="20"/>
    </location>
</feature>
<evidence type="ECO:0000256" key="1">
    <source>
        <dbReference type="ARBA" id="ARBA00004613"/>
    </source>
</evidence>
<keyword evidence="4 5" id="KW-0732">Signal</keyword>
<dbReference type="OrthoDB" id="6601693at2759"/>